<dbReference type="AlphaFoldDB" id="A0A1H2IU63"/>
<dbReference type="OrthoDB" id="5188268at2"/>
<evidence type="ECO:0008006" key="4">
    <source>
        <dbReference type="Google" id="ProtNLM"/>
    </source>
</evidence>
<gene>
    <name evidence="2" type="ORF">SAMN04488563_2017</name>
</gene>
<proteinExistence type="predicted"/>
<dbReference type="Proteomes" id="UP000182977">
    <property type="component" value="Chromosome I"/>
</dbReference>
<protein>
    <recommendedName>
        <fullName evidence="4">Ribbon-helix-helix protein, copG family</fullName>
    </recommendedName>
</protein>
<evidence type="ECO:0000313" key="2">
    <source>
        <dbReference type="EMBL" id="SDU47689.1"/>
    </source>
</evidence>
<evidence type="ECO:0000256" key="1">
    <source>
        <dbReference type="SAM" id="MobiDB-lite"/>
    </source>
</evidence>
<dbReference type="EMBL" id="LT629791">
    <property type="protein sequence ID" value="SDU47689.1"/>
    <property type="molecule type" value="Genomic_DNA"/>
</dbReference>
<accession>A0A1H2IU63</accession>
<evidence type="ECO:0000313" key="3">
    <source>
        <dbReference type="Proteomes" id="UP000182977"/>
    </source>
</evidence>
<organism evidence="2 3">
    <name type="scientific">Jiangella alkaliphila</name>
    <dbReference type="NCBI Taxonomy" id="419479"/>
    <lineage>
        <taxon>Bacteria</taxon>
        <taxon>Bacillati</taxon>
        <taxon>Actinomycetota</taxon>
        <taxon>Actinomycetes</taxon>
        <taxon>Jiangellales</taxon>
        <taxon>Jiangellaceae</taxon>
        <taxon>Jiangella</taxon>
    </lineage>
</organism>
<reference evidence="3" key="1">
    <citation type="submission" date="2016-10" db="EMBL/GenBank/DDBJ databases">
        <authorList>
            <person name="Varghese N."/>
            <person name="Submissions S."/>
        </authorList>
    </citation>
    <scope>NUCLEOTIDE SEQUENCE [LARGE SCALE GENOMIC DNA]</scope>
    <source>
        <strain evidence="3">DSM 45079</strain>
    </source>
</reference>
<name>A0A1H2IU63_9ACTN</name>
<dbReference type="RefSeq" id="WP_046772961.1">
    <property type="nucleotide sequence ID" value="NZ_LBMC01000090.1"/>
</dbReference>
<feature type="region of interest" description="Disordered" evidence="1">
    <location>
        <begin position="1"/>
        <end position="32"/>
    </location>
</feature>
<dbReference type="STRING" id="419479.SAMN04488563_2017"/>
<feature type="compositionally biased region" description="Basic and acidic residues" evidence="1">
    <location>
        <begin position="1"/>
        <end position="22"/>
    </location>
</feature>
<sequence length="107" mass="11756">MSRIEDKIKEIQTESEATRDDPYPEGTVGTQPNLAGSVVQSVRLPAAEFAKIEQIAREAELPVSALIRGWVLNTLAARENATLKDAVNRLISDADELRRFIEHDGAA</sequence>
<keyword evidence="3" id="KW-1185">Reference proteome</keyword>